<keyword evidence="3 7" id="KW-0812">Transmembrane</keyword>
<dbReference type="InterPro" id="IPR003838">
    <property type="entry name" value="ABC3_permease_C"/>
</dbReference>
<dbReference type="Pfam" id="PF02687">
    <property type="entry name" value="FtsX"/>
    <property type="match status" value="2"/>
</dbReference>
<evidence type="ECO:0000256" key="5">
    <source>
        <dbReference type="ARBA" id="ARBA00023136"/>
    </source>
</evidence>
<accession>A0A3D9KIV2</accession>
<dbReference type="OrthoDB" id="1694171at2"/>
<reference evidence="9 10" key="1">
    <citation type="submission" date="2018-07" db="EMBL/GenBank/DDBJ databases">
        <title>Genomic Encyclopedia of Type Strains, Phase III (KMG-III): the genomes of soil and plant-associated and newly described type strains.</title>
        <authorList>
            <person name="Whitman W."/>
        </authorList>
    </citation>
    <scope>NUCLEOTIDE SEQUENCE [LARGE SCALE GENOMIC DNA]</scope>
    <source>
        <strain evidence="9 10">CECT 7287</strain>
    </source>
</reference>
<evidence type="ECO:0000259" key="8">
    <source>
        <dbReference type="Pfam" id="PF02687"/>
    </source>
</evidence>
<feature type="transmembrane region" description="Helical" evidence="7">
    <location>
        <begin position="747"/>
        <end position="778"/>
    </location>
</feature>
<feature type="transmembrane region" description="Helical" evidence="7">
    <location>
        <begin position="364"/>
        <end position="384"/>
    </location>
</feature>
<proteinExistence type="inferred from homology"/>
<evidence type="ECO:0000256" key="6">
    <source>
        <dbReference type="ARBA" id="ARBA00038076"/>
    </source>
</evidence>
<evidence type="ECO:0000256" key="7">
    <source>
        <dbReference type="SAM" id="Phobius"/>
    </source>
</evidence>
<evidence type="ECO:0000256" key="1">
    <source>
        <dbReference type="ARBA" id="ARBA00004651"/>
    </source>
</evidence>
<evidence type="ECO:0000313" key="9">
    <source>
        <dbReference type="EMBL" id="RED85463.1"/>
    </source>
</evidence>
<feature type="transmembrane region" description="Helical" evidence="7">
    <location>
        <begin position="28"/>
        <end position="51"/>
    </location>
</feature>
<comment type="caution">
    <text evidence="9">The sequence shown here is derived from an EMBL/GenBank/DDBJ whole genome shotgun (WGS) entry which is preliminary data.</text>
</comment>
<keyword evidence="5 7" id="KW-0472">Membrane</keyword>
<dbReference type="RefSeq" id="WP_116059884.1">
    <property type="nucleotide sequence ID" value="NZ_QRDZ01000004.1"/>
</dbReference>
<dbReference type="PANTHER" id="PTHR30572:SF4">
    <property type="entry name" value="ABC TRANSPORTER PERMEASE YTRF"/>
    <property type="match status" value="1"/>
</dbReference>
<keyword evidence="2" id="KW-1003">Cell membrane</keyword>
<keyword evidence="4 7" id="KW-1133">Transmembrane helix</keyword>
<comment type="similarity">
    <text evidence="6">Belongs to the ABC-4 integral membrane protein family.</text>
</comment>
<gene>
    <name evidence="9" type="ORF">DFP98_104168</name>
</gene>
<dbReference type="InterPro" id="IPR050250">
    <property type="entry name" value="Macrolide_Exporter_MacB"/>
</dbReference>
<comment type="subcellular location">
    <subcellularLocation>
        <location evidence="1">Cell membrane</location>
        <topology evidence="1">Multi-pass membrane protein</topology>
    </subcellularLocation>
</comment>
<keyword evidence="10" id="KW-1185">Reference proteome</keyword>
<feature type="transmembrane region" description="Helical" evidence="7">
    <location>
        <begin position="432"/>
        <end position="454"/>
    </location>
</feature>
<dbReference type="AlphaFoldDB" id="A0A3D9KIV2"/>
<evidence type="ECO:0000313" key="10">
    <source>
        <dbReference type="Proteomes" id="UP000256977"/>
    </source>
</evidence>
<feature type="transmembrane region" description="Helical" evidence="7">
    <location>
        <begin position="327"/>
        <end position="352"/>
    </location>
</feature>
<evidence type="ECO:0000256" key="3">
    <source>
        <dbReference type="ARBA" id="ARBA00022692"/>
    </source>
</evidence>
<feature type="domain" description="ABC3 transporter permease C-terminal" evidence="8">
    <location>
        <begin position="704"/>
        <end position="820"/>
    </location>
</feature>
<name>A0A3D9KIV2_9BACL</name>
<dbReference type="GO" id="GO:0022857">
    <property type="term" value="F:transmembrane transporter activity"/>
    <property type="evidence" value="ECO:0007669"/>
    <property type="project" value="TreeGrafter"/>
</dbReference>
<feature type="transmembrane region" description="Helical" evidence="7">
    <location>
        <begin position="269"/>
        <end position="294"/>
    </location>
</feature>
<protein>
    <submittedName>
        <fullName evidence="9">Putative ABC transport system permease protein</fullName>
    </submittedName>
</protein>
<dbReference type="EMBL" id="QRDZ01000004">
    <property type="protein sequence ID" value="RED85463.1"/>
    <property type="molecule type" value="Genomic_DNA"/>
</dbReference>
<dbReference type="PANTHER" id="PTHR30572">
    <property type="entry name" value="MEMBRANE COMPONENT OF TRANSPORTER-RELATED"/>
    <property type="match status" value="1"/>
</dbReference>
<feature type="transmembrane region" description="Helical" evidence="7">
    <location>
        <begin position="784"/>
        <end position="808"/>
    </location>
</feature>
<dbReference type="GO" id="GO:0005886">
    <property type="term" value="C:plasma membrane"/>
    <property type="evidence" value="ECO:0007669"/>
    <property type="project" value="UniProtKB-SubCell"/>
</dbReference>
<evidence type="ECO:0000256" key="2">
    <source>
        <dbReference type="ARBA" id="ARBA00022475"/>
    </source>
</evidence>
<feature type="transmembrane region" description="Helical" evidence="7">
    <location>
        <begin position="695"/>
        <end position="726"/>
    </location>
</feature>
<dbReference type="Proteomes" id="UP000256977">
    <property type="component" value="Unassembled WGS sequence"/>
</dbReference>
<evidence type="ECO:0000256" key="4">
    <source>
        <dbReference type="ARBA" id="ARBA00022989"/>
    </source>
</evidence>
<organism evidence="9 10">
    <name type="scientific">Cohnella phaseoli</name>
    <dbReference type="NCBI Taxonomy" id="456490"/>
    <lineage>
        <taxon>Bacteria</taxon>
        <taxon>Bacillati</taxon>
        <taxon>Bacillota</taxon>
        <taxon>Bacilli</taxon>
        <taxon>Bacillales</taxon>
        <taxon>Paenibacillaceae</taxon>
        <taxon>Cohnella</taxon>
    </lineage>
</organism>
<sequence length="829" mass="91255">MMFPNGNKAAIDKLIKRSLRANRSRNRYIVLAIVLTTWLIASVFSIGMSYVQSFEAQAQKMLGTKADAILASPTNEQLERLKGLADVGEIGVEIVVARWVPEEADDALAASFSWLDDAEWSRMKSPLWGPSANGYPDERNEAIVPTWILDELGLEEPQKGMTVPLTYSVRPPDGGEPIERTEPFTLSGWYIDYPHLLGRSGTIVVSKAFADEIRGGTGLGPDAAASVSFKNGKTVEAAIQRTEEALALDEKQPLEPVRGAASDPGDRGWTYAGMAGMSAFVMFSGYLLIFNVFYVSVSTDTKQYGLLKTIGATQRQIRRLVRGQANWLALIGIPLGLAAGAITSLVAVPMALATFTLETGVEISFHPAIFVGAALFAWLTTMAGSRKPARIAGRISPIEASKYVRASRKRGRGGAKLYRMALRNLFRDKKRAATVFLSLFLGMTTFLTVNTLVLSMDTDNFVDTYVGNDFEIENETFSFRYEGEARPILTESLIRRIAELDGVTDVRATYVQRAYMPYSADVFGKYMDEMAAQRGFMRPSDEELSSNREGFAGFAVGLDTRDVQELNKELGTPIDLKRFEKGEIALLNTPDVEQGARVTLGVPGGSAEREFEIGGSVPDRYGIPFGGFAPNVYVSKQAMLKWLGEEPTAYRLAIQADEKRHSLIQEQLERLIADERELKLSSKLDWAEQLESAKIVFYILGGAVTLILAFIGILNFISTMLTSVIVRRQEFAVMESVGMTSKQLRKLLLWEGTGYAAISLLLVSTLGTTISYGAFVLFSQEADYAIYTFPVVPLLIAFALILAACWSVPLIAYGRFRTTSIVERLRETG</sequence>
<feature type="domain" description="ABC3 transporter permease C-terminal" evidence="8">
    <location>
        <begin position="277"/>
        <end position="396"/>
    </location>
</feature>